<dbReference type="SMART" id="SM00028">
    <property type="entry name" value="TPR"/>
    <property type="match status" value="3"/>
</dbReference>
<evidence type="ECO:0000313" key="6">
    <source>
        <dbReference type="Proteomes" id="UP000283850"/>
    </source>
</evidence>
<dbReference type="InterPro" id="IPR019734">
    <property type="entry name" value="TPR_rpt"/>
</dbReference>
<evidence type="ECO:0000313" key="5">
    <source>
        <dbReference type="EMBL" id="RGV49984.1"/>
    </source>
</evidence>
<dbReference type="AlphaFoldDB" id="A0A412XXL0"/>
<feature type="chain" id="PRO_5018978053" evidence="4">
    <location>
        <begin position="29"/>
        <end position="559"/>
    </location>
</feature>
<dbReference type="Gene3D" id="1.25.40.10">
    <property type="entry name" value="Tetratricopeptide repeat domain"/>
    <property type="match status" value="2"/>
</dbReference>
<dbReference type="RefSeq" id="WP_118422075.1">
    <property type="nucleotide sequence ID" value="NZ_QRZF01000016.1"/>
</dbReference>
<dbReference type="EMBL" id="QRZF01000016">
    <property type="protein sequence ID" value="RGV49984.1"/>
    <property type="molecule type" value="Genomic_DNA"/>
</dbReference>
<feature type="repeat" description="TPR" evidence="1">
    <location>
        <begin position="262"/>
        <end position="295"/>
    </location>
</feature>
<evidence type="ECO:0000256" key="1">
    <source>
        <dbReference type="PROSITE-ProRule" id="PRU00339"/>
    </source>
</evidence>
<proteinExistence type="predicted"/>
<dbReference type="PROSITE" id="PS50005">
    <property type="entry name" value="TPR"/>
    <property type="match status" value="1"/>
</dbReference>
<feature type="coiled-coil region" evidence="2">
    <location>
        <begin position="333"/>
        <end position="364"/>
    </location>
</feature>
<dbReference type="SUPFAM" id="SSF48452">
    <property type="entry name" value="TPR-like"/>
    <property type="match status" value="1"/>
</dbReference>
<reference evidence="5 6" key="1">
    <citation type="submission" date="2018-08" db="EMBL/GenBank/DDBJ databases">
        <title>A genome reference for cultivated species of the human gut microbiota.</title>
        <authorList>
            <person name="Zou Y."/>
            <person name="Xue W."/>
            <person name="Luo G."/>
        </authorList>
    </citation>
    <scope>NUCLEOTIDE SEQUENCE [LARGE SCALE GENOMIC DNA]</scope>
    <source>
        <strain evidence="5 6">AF14-32</strain>
    </source>
</reference>
<gene>
    <name evidence="5" type="ORF">DWW10_18805</name>
</gene>
<evidence type="ECO:0000256" key="4">
    <source>
        <dbReference type="SAM" id="SignalP"/>
    </source>
</evidence>
<feature type="transmembrane region" description="Helical" evidence="3">
    <location>
        <begin position="367"/>
        <end position="384"/>
    </location>
</feature>
<feature type="signal peptide" evidence="4">
    <location>
        <begin position="1"/>
        <end position="28"/>
    </location>
</feature>
<keyword evidence="3" id="KW-0812">Transmembrane</keyword>
<protein>
    <submittedName>
        <fullName evidence="5">Uncharacterized protein</fullName>
    </submittedName>
</protein>
<name>A0A412XXL0_9BACE</name>
<dbReference type="InterPro" id="IPR011990">
    <property type="entry name" value="TPR-like_helical_dom_sf"/>
</dbReference>
<dbReference type="Pfam" id="PF13181">
    <property type="entry name" value="TPR_8"/>
    <property type="match status" value="1"/>
</dbReference>
<dbReference type="Proteomes" id="UP000283850">
    <property type="component" value="Unassembled WGS sequence"/>
</dbReference>
<feature type="coiled-coil region" evidence="2">
    <location>
        <begin position="399"/>
        <end position="451"/>
    </location>
</feature>
<evidence type="ECO:0000256" key="3">
    <source>
        <dbReference type="SAM" id="Phobius"/>
    </source>
</evidence>
<keyword evidence="3" id="KW-0472">Membrane</keyword>
<accession>A0A412XXL0</accession>
<organism evidence="5 6">
    <name type="scientific">Bacteroides intestinalis</name>
    <dbReference type="NCBI Taxonomy" id="329854"/>
    <lineage>
        <taxon>Bacteria</taxon>
        <taxon>Pseudomonadati</taxon>
        <taxon>Bacteroidota</taxon>
        <taxon>Bacteroidia</taxon>
        <taxon>Bacteroidales</taxon>
        <taxon>Bacteroidaceae</taxon>
        <taxon>Bacteroides</taxon>
    </lineage>
</organism>
<keyword evidence="2" id="KW-0175">Coiled coil</keyword>
<comment type="caution">
    <text evidence="5">The sequence shown here is derived from an EMBL/GenBank/DDBJ whole genome shotgun (WGS) entry which is preliminary data.</text>
</comment>
<keyword evidence="3" id="KW-1133">Transmembrane helix</keyword>
<keyword evidence="4" id="KW-0732">Signal</keyword>
<sequence>MRKHLYLISVLSCLLGLLWACTPSVDKADVLLVHAGECMETYPDSALYLLQQIPHPDRLHGRQQADYAFLLTQARDKNYLDSLQSDSLIKIAIDYYEDHNDKVKAGKASFYYGTVLSYQDKSTEAMNAYLNAQILLEGTQEYKLQGLLEENIGMLNYNQRMYDASILNFKKTVDYYRLAGDTLGVVYGYRNLARGYMMKASNDTARWYVDEGLKLLPDTTHRVRSSLFQILGIMAEKEKDYKAAIGFFWKALSSDSNTLSQYHYYISLGKAYLSMGNLDEAERCFKKVVKSSKRYTQAGAYNYLSGLEKARKNYKDALFYKEQSDSLLEIVHNEDLRKQMLTLQKKYDNEKLRMENEQIKLEKKNQFYLILLITIMMVISIVIIRTKYRRRFQRNIDTIRKNQKEIEEYAFRIDEYKQKSEEEQLAKKKKIADLNGKIILLTAENKELRENTCIKASCVLEQLNKGELIVQRMTLEEKRNLFDFMDLIFANFISRLNSNYTLTKTDLILATLLKVGFTTNQLMFVFDCERNSVYRMKLRLKEHLCIDKEKSLEEFILFF</sequence>
<evidence type="ECO:0000256" key="2">
    <source>
        <dbReference type="SAM" id="Coils"/>
    </source>
</evidence>
<keyword evidence="1" id="KW-0802">TPR repeat</keyword>